<dbReference type="InterPro" id="IPR004806">
    <property type="entry name" value="Rad23"/>
</dbReference>
<dbReference type="FunFam" id="1.10.8.10:FF:000002">
    <property type="entry name" value="UV excision repair protein RAD23 homolog"/>
    <property type="match status" value="1"/>
</dbReference>
<dbReference type="Pfam" id="PF00627">
    <property type="entry name" value="UBA"/>
    <property type="match status" value="1"/>
</dbReference>
<dbReference type="GO" id="GO:0070628">
    <property type="term" value="F:proteasome binding"/>
    <property type="evidence" value="ECO:0007669"/>
    <property type="project" value="TreeGrafter"/>
</dbReference>
<dbReference type="GO" id="GO:0006289">
    <property type="term" value="P:nucleotide-excision repair"/>
    <property type="evidence" value="ECO:0007669"/>
    <property type="project" value="UniProtKB-UniRule"/>
</dbReference>
<dbReference type="GO" id="GO:0003684">
    <property type="term" value="F:damaged DNA binding"/>
    <property type="evidence" value="ECO:0007669"/>
    <property type="project" value="UniProtKB-UniRule"/>
</dbReference>
<dbReference type="Pfam" id="PF09280">
    <property type="entry name" value="XPC-binding"/>
    <property type="match status" value="1"/>
</dbReference>
<comment type="subcellular location">
    <subcellularLocation>
        <location evidence="1">Nucleus</location>
    </subcellularLocation>
    <subcellularLocation>
        <location evidence="1">Cytoplasm</location>
    </subcellularLocation>
</comment>
<comment type="function">
    <text evidence="1">Multiubiquitin chain receptor involved in modulation of proteasomal degradation. Involved in nucleotide excision repair.</text>
</comment>
<comment type="similarity">
    <text evidence="1">Belongs to the RAD23 family.</text>
</comment>
<dbReference type="InterPro" id="IPR015360">
    <property type="entry name" value="XPC-bd"/>
</dbReference>
<dbReference type="PRINTS" id="PR01839">
    <property type="entry name" value="RAD23PROTEIN"/>
</dbReference>
<dbReference type="PROSITE" id="PS50030">
    <property type="entry name" value="UBA"/>
    <property type="match status" value="1"/>
</dbReference>
<evidence type="ECO:0000256" key="1">
    <source>
        <dbReference type="RuleBase" id="RU367049"/>
    </source>
</evidence>
<dbReference type="ExpressionAtlas" id="R7W1Y2">
    <property type="expression patterns" value="baseline"/>
</dbReference>
<dbReference type="PANTHER" id="PTHR10621:SF0">
    <property type="entry name" value="UV EXCISION REPAIR PROTEIN RAD23"/>
    <property type="match status" value="1"/>
</dbReference>
<evidence type="ECO:0000313" key="2">
    <source>
        <dbReference type="EnsemblPlants" id="EMT03590"/>
    </source>
</evidence>
<protein>
    <recommendedName>
        <fullName evidence="1">Ubiquitin receptor RAD23</fullName>
    </recommendedName>
    <alternativeName>
        <fullName evidence="1">DNA repair protein RAD23</fullName>
    </alternativeName>
</protein>
<keyword evidence="1" id="KW-0963">Cytoplasm</keyword>
<dbReference type="InterPro" id="IPR015940">
    <property type="entry name" value="UBA"/>
</dbReference>
<reference evidence="2" key="1">
    <citation type="submission" date="2015-06" db="UniProtKB">
        <authorList>
            <consortium name="EnsemblPlants"/>
        </authorList>
    </citation>
    <scope>IDENTIFICATION</scope>
</reference>
<dbReference type="SMART" id="SM00165">
    <property type="entry name" value="UBA"/>
    <property type="match status" value="1"/>
</dbReference>
<sequence>MSTDAERAAAEKAEADKKAAEDAAASTKAAASAWPTGGYNSFIPLLLFSVLAMLALYVDLSAISVVCASLTENQYAFICVNAMPVIYSWINLIKKLPIYTTMINQIMKMGGGSWDRDKGIPVTAEVAVPLVGQGANTTDAAPGDTGLSGIPNTAPLDLFPQPMLQELSKQNPPLLRLIQENNDEFLQLLNETFEGGDGDYLDQADQDEMPHAISVTSEEQEAIGRLEAMGFERAHVIEAFFACDRNEQLAANYLLEHAGDEE</sequence>
<dbReference type="GO" id="GO:0043130">
    <property type="term" value="F:ubiquitin binding"/>
    <property type="evidence" value="ECO:0007669"/>
    <property type="project" value="UniProtKB-UniRule"/>
</dbReference>
<organism evidence="2">
    <name type="scientific">Aegilops tauschii</name>
    <name type="common">Tausch's goatgrass</name>
    <name type="synonym">Aegilops squarrosa</name>
    <dbReference type="NCBI Taxonomy" id="37682"/>
    <lineage>
        <taxon>Eukaryota</taxon>
        <taxon>Viridiplantae</taxon>
        <taxon>Streptophyta</taxon>
        <taxon>Embryophyta</taxon>
        <taxon>Tracheophyta</taxon>
        <taxon>Spermatophyta</taxon>
        <taxon>Magnoliopsida</taxon>
        <taxon>Liliopsida</taxon>
        <taxon>Poales</taxon>
        <taxon>Poaceae</taxon>
        <taxon>BOP clade</taxon>
        <taxon>Pooideae</taxon>
        <taxon>Triticodae</taxon>
        <taxon>Triticeae</taxon>
        <taxon>Triticinae</taxon>
        <taxon>Aegilops</taxon>
    </lineage>
</organism>
<dbReference type="Gene3D" id="1.10.8.10">
    <property type="entry name" value="DNA helicase RuvA subunit, C-terminal domain"/>
    <property type="match status" value="1"/>
</dbReference>
<name>R7W1Y2_AEGTA</name>
<dbReference type="AlphaFoldDB" id="R7W1Y2"/>
<dbReference type="GO" id="GO:0043161">
    <property type="term" value="P:proteasome-mediated ubiquitin-dependent protein catabolic process"/>
    <property type="evidence" value="ECO:0007669"/>
    <property type="project" value="UniProtKB-UniRule"/>
</dbReference>
<keyword evidence="1" id="KW-0539">Nucleus</keyword>
<dbReference type="SUPFAM" id="SSF46934">
    <property type="entry name" value="UBA-like"/>
    <property type="match status" value="1"/>
</dbReference>
<dbReference type="InterPro" id="IPR009060">
    <property type="entry name" value="UBA-like_sf"/>
</dbReference>
<dbReference type="GO" id="GO:0031593">
    <property type="term" value="F:polyubiquitin modification-dependent protein binding"/>
    <property type="evidence" value="ECO:0007669"/>
    <property type="project" value="UniProtKB-UniRule"/>
</dbReference>
<dbReference type="PANTHER" id="PTHR10621">
    <property type="entry name" value="UV EXCISION REPAIR PROTEIN RAD23"/>
    <property type="match status" value="1"/>
</dbReference>
<accession>R7W1Y2</accession>
<keyword evidence="1" id="KW-0234">DNA repair</keyword>
<dbReference type="Gene3D" id="1.10.10.540">
    <property type="entry name" value="XPC-binding domain"/>
    <property type="match status" value="1"/>
</dbReference>
<dbReference type="EnsemblPlants" id="EMT03590">
    <property type="protein sequence ID" value="EMT03590"/>
    <property type="gene ID" value="F775_11683"/>
</dbReference>
<dbReference type="InterPro" id="IPR036353">
    <property type="entry name" value="XPC-bd_sf"/>
</dbReference>
<dbReference type="SUPFAM" id="SSF101238">
    <property type="entry name" value="XPC-binding domain"/>
    <property type="match status" value="1"/>
</dbReference>
<proteinExistence type="inferred from homology"/>
<keyword evidence="1" id="KW-0227">DNA damage</keyword>
<dbReference type="GO" id="GO:0005829">
    <property type="term" value="C:cytosol"/>
    <property type="evidence" value="ECO:0007669"/>
    <property type="project" value="TreeGrafter"/>
</dbReference>
<dbReference type="GO" id="GO:0005654">
    <property type="term" value="C:nucleoplasm"/>
    <property type="evidence" value="ECO:0007669"/>
    <property type="project" value="TreeGrafter"/>
</dbReference>